<evidence type="ECO:0000256" key="1">
    <source>
        <dbReference type="ARBA" id="ARBA00022630"/>
    </source>
</evidence>
<dbReference type="GO" id="GO:0018580">
    <property type="term" value="F:nitronate monooxygenase activity"/>
    <property type="evidence" value="ECO:0007669"/>
    <property type="project" value="InterPro"/>
</dbReference>
<proteinExistence type="predicted"/>
<evidence type="ECO:0000256" key="3">
    <source>
        <dbReference type="ARBA" id="ARBA00023002"/>
    </source>
</evidence>
<sequence>MAAKKLPDLIIDDLIINPPIIQGGMGVRVSTAPLAAAVSNEGALGVIASVGLGEEGRQDLSYEERSKMALREMIQETKKLTKKPFGVNIMCALTNYDDLAKIAIEEEVGAIISGAGLPLHLPSLASGAKTKLIPIISSDRAAELICKTWQRRYNRLPDALVLEGALAGGHIGFKFGEIVTSTFPALEDLLLNVLKVVKKFEAESNKKIPVIAAGGIFTGDDIARMLKLGASGVQMATRFVCTNECDVSQEYKDAYLNCKKDDIITILSPVGMPARVIRNKFVERIETGEKIKFKCPYRCLKTCDPYAANYCLAQALVNAYRGNMSEGFAMSGANAYRIDKIISVKELVNELIEGYITAQ</sequence>
<name>A0A2H0LXV7_9BACT</name>
<dbReference type="Pfam" id="PF03060">
    <property type="entry name" value="NMO"/>
    <property type="match status" value="2"/>
</dbReference>
<gene>
    <name evidence="4" type="ORF">COV72_03990</name>
</gene>
<dbReference type="Gene3D" id="3.20.20.70">
    <property type="entry name" value="Aldolase class I"/>
    <property type="match status" value="1"/>
</dbReference>
<dbReference type="PANTHER" id="PTHR32332">
    <property type="entry name" value="2-NITROPROPANE DIOXYGENASE"/>
    <property type="match status" value="1"/>
</dbReference>
<protein>
    <submittedName>
        <fullName evidence="4">Nitronate monooxygenase</fullName>
    </submittedName>
</protein>
<dbReference type="EMBL" id="PCWA01000060">
    <property type="protein sequence ID" value="PIQ89259.1"/>
    <property type="molecule type" value="Genomic_DNA"/>
</dbReference>
<keyword evidence="4" id="KW-0503">Monooxygenase</keyword>
<keyword evidence="2" id="KW-0288">FMN</keyword>
<keyword evidence="1" id="KW-0285">Flavoprotein</keyword>
<dbReference type="InterPro" id="IPR013785">
    <property type="entry name" value="Aldolase_TIM"/>
</dbReference>
<dbReference type="Proteomes" id="UP000229641">
    <property type="component" value="Unassembled WGS sequence"/>
</dbReference>
<reference evidence="4 5" key="1">
    <citation type="submission" date="2017-09" db="EMBL/GenBank/DDBJ databases">
        <title>Depth-based differentiation of microbial function through sediment-hosted aquifers and enrichment of novel symbionts in the deep terrestrial subsurface.</title>
        <authorList>
            <person name="Probst A.J."/>
            <person name="Ladd B."/>
            <person name="Jarett J.K."/>
            <person name="Geller-Mcgrath D.E."/>
            <person name="Sieber C.M."/>
            <person name="Emerson J.B."/>
            <person name="Anantharaman K."/>
            <person name="Thomas B.C."/>
            <person name="Malmstrom R."/>
            <person name="Stieglmeier M."/>
            <person name="Klingl A."/>
            <person name="Woyke T."/>
            <person name="Ryan C.M."/>
            <person name="Banfield J.F."/>
        </authorList>
    </citation>
    <scope>NUCLEOTIDE SEQUENCE [LARGE SCALE GENOMIC DNA]</scope>
    <source>
        <strain evidence="4">CG11_big_fil_rev_8_21_14_0_20_42_13</strain>
    </source>
</reference>
<comment type="caution">
    <text evidence="4">The sequence shown here is derived from an EMBL/GenBank/DDBJ whole genome shotgun (WGS) entry which is preliminary data.</text>
</comment>
<organism evidence="4 5">
    <name type="scientific">Candidatus Ghiorseimicrobium undicola</name>
    <dbReference type="NCBI Taxonomy" id="1974746"/>
    <lineage>
        <taxon>Bacteria</taxon>
        <taxon>Pseudomonadati</taxon>
        <taxon>Candidatus Omnitrophota</taxon>
        <taxon>Candidatus Ghiorseimicrobium</taxon>
    </lineage>
</organism>
<dbReference type="SUPFAM" id="SSF51412">
    <property type="entry name" value="Inosine monophosphate dehydrogenase (IMPDH)"/>
    <property type="match status" value="1"/>
</dbReference>
<accession>A0A2H0LXV7</accession>
<evidence type="ECO:0000313" key="4">
    <source>
        <dbReference type="EMBL" id="PIQ89259.1"/>
    </source>
</evidence>
<evidence type="ECO:0000256" key="2">
    <source>
        <dbReference type="ARBA" id="ARBA00022643"/>
    </source>
</evidence>
<evidence type="ECO:0000313" key="5">
    <source>
        <dbReference type="Proteomes" id="UP000229641"/>
    </source>
</evidence>
<keyword evidence="3" id="KW-0560">Oxidoreductase</keyword>
<dbReference type="InterPro" id="IPR004136">
    <property type="entry name" value="NMO"/>
</dbReference>
<dbReference type="AlphaFoldDB" id="A0A2H0LXV7"/>
<dbReference type="PANTHER" id="PTHR32332:SF18">
    <property type="entry name" value="2-NITROPROPANE DIOXYGENASE"/>
    <property type="match status" value="1"/>
</dbReference>
<dbReference type="CDD" id="cd04730">
    <property type="entry name" value="NPD_like"/>
    <property type="match status" value="1"/>
</dbReference>